<dbReference type="PANTHER" id="PTHR14614">
    <property type="entry name" value="HEPATOCELLULAR CARCINOMA-ASSOCIATED ANTIGEN"/>
    <property type="match status" value="1"/>
</dbReference>
<dbReference type="GO" id="GO:0008757">
    <property type="term" value="F:S-adenosylmethionine-dependent methyltransferase activity"/>
    <property type="evidence" value="ECO:0007669"/>
    <property type="project" value="UniProtKB-ARBA"/>
</dbReference>
<evidence type="ECO:0000313" key="1">
    <source>
        <dbReference type="EMBL" id="KAK0481801.1"/>
    </source>
</evidence>
<reference evidence="1" key="1">
    <citation type="submission" date="2023-06" db="EMBL/GenBank/DDBJ databases">
        <authorList>
            <consortium name="Lawrence Berkeley National Laboratory"/>
            <person name="Ahrendt S."/>
            <person name="Sahu N."/>
            <person name="Indic B."/>
            <person name="Wong-Bajracharya J."/>
            <person name="Merenyi Z."/>
            <person name="Ke H.-M."/>
            <person name="Monk M."/>
            <person name="Kocsube S."/>
            <person name="Drula E."/>
            <person name="Lipzen A."/>
            <person name="Balint B."/>
            <person name="Henrissat B."/>
            <person name="Andreopoulos B."/>
            <person name="Martin F.M."/>
            <person name="Harder C.B."/>
            <person name="Rigling D."/>
            <person name="Ford K.L."/>
            <person name="Foster G.D."/>
            <person name="Pangilinan J."/>
            <person name="Papanicolaou A."/>
            <person name="Barry K."/>
            <person name="LaButti K."/>
            <person name="Viragh M."/>
            <person name="Koriabine M."/>
            <person name="Yan M."/>
            <person name="Riley R."/>
            <person name="Champramary S."/>
            <person name="Plett K.L."/>
            <person name="Tsai I.J."/>
            <person name="Slot J."/>
            <person name="Sipos G."/>
            <person name="Plett J."/>
            <person name="Nagy L.G."/>
            <person name="Grigoriev I.V."/>
        </authorList>
    </citation>
    <scope>NUCLEOTIDE SEQUENCE</scope>
    <source>
        <strain evidence="1">ICMP 16352</strain>
    </source>
</reference>
<dbReference type="InterPro" id="IPR029063">
    <property type="entry name" value="SAM-dependent_MTases_sf"/>
</dbReference>
<dbReference type="Pfam" id="PF10294">
    <property type="entry name" value="Methyltransf_16"/>
    <property type="match status" value="1"/>
</dbReference>
<sequence>MSEYADPQLFTVLQEYAAIVPASRMQFPHFISKETFHEFLLQSIILDPHFSKFPPSKQYQKSFWKRVVQYLELDVEIDTRILSILTETSTPTSLRGISVPAPPSPSYVTYYWSLDVPPYSNKTSVPIEYFRTTLLESGTMIESGTTGFRTWLASLHLANYIISHPDWVRDACVLELGSGIGFLGMIIGSVQMLAGSGSPADLPQGGTLRPMLHLTDVDSEVIARCISNIKLPCNMTAGSHRRDNIRVSMLDWSDALHADISTIKARIQREINADLIIGADIVFDPSLIPALMATLSLALDPGSEIRRKVALIALTIRNEDTYATFCATAHQYNLIISDLDYPTTRSFFLDIVDRRVDLEKQNVKIMKITVQ</sequence>
<organism evidence="1 2">
    <name type="scientific">Armillaria novae-zelandiae</name>
    <dbReference type="NCBI Taxonomy" id="153914"/>
    <lineage>
        <taxon>Eukaryota</taxon>
        <taxon>Fungi</taxon>
        <taxon>Dikarya</taxon>
        <taxon>Basidiomycota</taxon>
        <taxon>Agaricomycotina</taxon>
        <taxon>Agaricomycetes</taxon>
        <taxon>Agaricomycetidae</taxon>
        <taxon>Agaricales</taxon>
        <taxon>Marasmiineae</taxon>
        <taxon>Physalacriaceae</taxon>
        <taxon>Armillaria</taxon>
    </lineage>
</organism>
<keyword evidence="2" id="KW-1185">Reference proteome</keyword>
<dbReference type="EMBL" id="JAUEPR010000008">
    <property type="protein sequence ID" value="KAK0481801.1"/>
    <property type="molecule type" value="Genomic_DNA"/>
</dbReference>
<dbReference type="Proteomes" id="UP001175227">
    <property type="component" value="Unassembled WGS sequence"/>
</dbReference>
<name>A0AA39PCR5_9AGAR</name>
<proteinExistence type="predicted"/>
<dbReference type="SUPFAM" id="SSF53335">
    <property type="entry name" value="S-adenosyl-L-methionine-dependent methyltransferases"/>
    <property type="match status" value="1"/>
</dbReference>
<dbReference type="Gene3D" id="3.40.50.150">
    <property type="entry name" value="Vaccinia Virus protein VP39"/>
    <property type="match status" value="1"/>
</dbReference>
<dbReference type="AlphaFoldDB" id="A0AA39PCR5"/>
<protein>
    <submittedName>
        <fullName evidence="1">Uncharacterized protein</fullName>
    </submittedName>
</protein>
<gene>
    <name evidence="1" type="ORF">IW261DRAFT_1102940</name>
</gene>
<evidence type="ECO:0000313" key="2">
    <source>
        <dbReference type="Proteomes" id="UP001175227"/>
    </source>
</evidence>
<dbReference type="InterPro" id="IPR019410">
    <property type="entry name" value="Methyltransf_16"/>
</dbReference>
<comment type="caution">
    <text evidence="1">The sequence shown here is derived from an EMBL/GenBank/DDBJ whole genome shotgun (WGS) entry which is preliminary data.</text>
</comment>
<dbReference type="PANTHER" id="PTHR14614:SF130">
    <property type="entry name" value="PROTEIN-LYSINE N-METHYLTRANSFERASE EEF2KMT"/>
    <property type="match status" value="1"/>
</dbReference>
<accession>A0AA39PCR5</accession>
<dbReference type="GO" id="GO:0005737">
    <property type="term" value="C:cytoplasm"/>
    <property type="evidence" value="ECO:0007669"/>
    <property type="project" value="TreeGrafter"/>
</dbReference>